<dbReference type="SUPFAM" id="SSF88659">
    <property type="entry name" value="Sigma3 and sigma4 domains of RNA polymerase sigma factors"/>
    <property type="match status" value="1"/>
</dbReference>
<keyword evidence="5" id="KW-0804">Transcription</keyword>
<evidence type="ECO:0000256" key="2">
    <source>
        <dbReference type="ARBA" id="ARBA00023015"/>
    </source>
</evidence>
<dbReference type="GO" id="GO:0016987">
    <property type="term" value="F:sigma factor activity"/>
    <property type="evidence" value="ECO:0007669"/>
    <property type="project" value="UniProtKB-KW"/>
</dbReference>
<keyword evidence="3" id="KW-0731">Sigma factor</keyword>
<comment type="similarity">
    <text evidence="1">Belongs to the sigma-70 factor family. ECF subfamily.</text>
</comment>
<evidence type="ECO:0000259" key="7">
    <source>
        <dbReference type="Pfam" id="PF08281"/>
    </source>
</evidence>
<accession>A0A1A5YEP0</accession>
<dbReference type="PANTHER" id="PTHR43133">
    <property type="entry name" value="RNA POLYMERASE ECF-TYPE SIGMA FACTO"/>
    <property type="match status" value="1"/>
</dbReference>
<dbReference type="OrthoDB" id="1706725at2"/>
<keyword evidence="2" id="KW-0805">Transcription regulation</keyword>
<dbReference type="EMBL" id="LYPA01000067">
    <property type="protein sequence ID" value="OBR64053.1"/>
    <property type="molecule type" value="Genomic_DNA"/>
</dbReference>
<feature type="domain" description="RNA polymerase sigma factor 70 region 4 type 2" evidence="7">
    <location>
        <begin position="124"/>
        <end position="174"/>
    </location>
</feature>
<evidence type="ECO:0000256" key="5">
    <source>
        <dbReference type="ARBA" id="ARBA00023163"/>
    </source>
</evidence>
<dbReference type="RefSeq" id="WP_068685481.1">
    <property type="nucleotide sequence ID" value="NZ_LYPA01000067.1"/>
</dbReference>
<dbReference type="InterPro" id="IPR036388">
    <property type="entry name" value="WH-like_DNA-bd_sf"/>
</dbReference>
<proteinExistence type="inferred from homology"/>
<dbReference type="InterPro" id="IPR014284">
    <property type="entry name" value="RNA_pol_sigma-70_dom"/>
</dbReference>
<dbReference type="NCBIfam" id="TIGR02937">
    <property type="entry name" value="sigma70-ECF"/>
    <property type="match status" value="1"/>
</dbReference>
<dbReference type="Gene3D" id="1.10.1740.10">
    <property type="match status" value="1"/>
</dbReference>
<gene>
    <name evidence="8" type="ORF">A7K91_20390</name>
</gene>
<dbReference type="SUPFAM" id="SSF88946">
    <property type="entry name" value="Sigma2 domain of RNA polymerase sigma factors"/>
    <property type="match status" value="1"/>
</dbReference>
<keyword evidence="4" id="KW-0238">DNA-binding</keyword>
<protein>
    <recommendedName>
        <fullName evidence="10">RNA polymerase subunit sigma-24</fullName>
    </recommendedName>
</protein>
<dbReference type="Proteomes" id="UP000092024">
    <property type="component" value="Unassembled WGS sequence"/>
</dbReference>
<name>A0A1A5YEP0_9BACL</name>
<dbReference type="GO" id="GO:0003677">
    <property type="term" value="F:DNA binding"/>
    <property type="evidence" value="ECO:0007669"/>
    <property type="project" value="UniProtKB-KW"/>
</dbReference>
<feature type="domain" description="RNA polymerase sigma-70 region 2" evidence="6">
    <location>
        <begin position="23"/>
        <end position="90"/>
    </location>
</feature>
<dbReference type="PANTHER" id="PTHR43133:SF8">
    <property type="entry name" value="RNA POLYMERASE SIGMA FACTOR HI_1459-RELATED"/>
    <property type="match status" value="1"/>
</dbReference>
<organism evidence="8 9">
    <name type="scientific">Paenibacillus oryzae</name>
    <dbReference type="NCBI Taxonomy" id="1844972"/>
    <lineage>
        <taxon>Bacteria</taxon>
        <taxon>Bacillati</taxon>
        <taxon>Bacillota</taxon>
        <taxon>Bacilli</taxon>
        <taxon>Bacillales</taxon>
        <taxon>Paenibacillaceae</taxon>
        <taxon>Paenibacillus</taxon>
    </lineage>
</organism>
<evidence type="ECO:0000256" key="3">
    <source>
        <dbReference type="ARBA" id="ARBA00023082"/>
    </source>
</evidence>
<dbReference type="STRING" id="1844972.A7K91_20390"/>
<dbReference type="InterPro" id="IPR013249">
    <property type="entry name" value="RNA_pol_sigma70_r4_t2"/>
</dbReference>
<dbReference type="InterPro" id="IPR013325">
    <property type="entry name" value="RNA_pol_sigma_r2"/>
</dbReference>
<dbReference type="AlphaFoldDB" id="A0A1A5YEP0"/>
<dbReference type="Gene3D" id="1.10.10.10">
    <property type="entry name" value="Winged helix-like DNA-binding domain superfamily/Winged helix DNA-binding domain"/>
    <property type="match status" value="1"/>
</dbReference>
<evidence type="ECO:0000256" key="4">
    <source>
        <dbReference type="ARBA" id="ARBA00023125"/>
    </source>
</evidence>
<dbReference type="GO" id="GO:0006352">
    <property type="term" value="P:DNA-templated transcription initiation"/>
    <property type="evidence" value="ECO:0007669"/>
    <property type="project" value="InterPro"/>
</dbReference>
<dbReference type="InterPro" id="IPR013324">
    <property type="entry name" value="RNA_pol_sigma_r3/r4-like"/>
</dbReference>
<dbReference type="InterPro" id="IPR039425">
    <property type="entry name" value="RNA_pol_sigma-70-like"/>
</dbReference>
<sequence>MYQEKEKLKRFVQGSHAAFEDIVLAYREPAIRFACHYVHDPYIAEDLVQDCFAYLYVYPWKYNFQASFKTFLFTLIRNKSIDYLRKKARRRECAEQEEDTSDRLRDTAPGPEQMVLDNENRHYWEQLLNGLSIEYKTALYMVDVEGMSPKEAAAVQGKTAAGFRVTLFRARKQLRTHAEKEGWHGKPEWH</sequence>
<reference evidence="8 9" key="1">
    <citation type="submission" date="2016-05" db="EMBL/GenBank/DDBJ databases">
        <title>Paenibacillus oryzae. sp. nov., isolated from the rice root.</title>
        <authorList>
            <person name="Zhang J."/>
            <person name="Zhang X."/>
        </authorList>
    </citation>
    <scope>NUCLEOTIDE SEQUENCE [LARGE SCALE GENOMIC DNA]</scope>
    <source>
        <strain evidence="8 9">1DrF-4</strain>
    </source>
</reference>
<evidence type="ECO:0008006" key="10">
    <source>
        <dbReference type="Google" id="ProtNLM"/>
    </source>
</evidence>
<evidence type="ECO:0000256" key="1">
    <source>
        <dbReference type="ARBA" id="ARBA00010641"/>
    </source>
</evidence>
<evidence type="ECO:0000313" key="8">
    <source>
        <dbReference type="EMBL" id="OBR64053.1"/>
    </source>
</evidence>
<dbReference type="Pfam" id="PF08281">
    <property type="entry name" value="Sigma70_r4_2"/>
    <property type="match status" value="1"/>
</dbReference>
<comment type="caution">
    <text evidence="8">The sequence shown here is derived from an EMBL/GenBank/DDBJ whole genome shotgun (WGS) entry which is preliminary data.</text>
</comment>
<evidence type="ECO:0000259" key="6">
    <source>
        <dbReference type="Pfam" id="PF04542"/>
    </source>
</evidence>
<dbReference type="Pfam" id="PF04542">
    <property type="entry name" value="Sigma70_r2"/>
    <property type="match status" value="1"/>
</dbReference>
<evidence type="ECO:0000313" key="9">
    <source>
        <dbReference type="Proteomes" id="UP000092024"/>
    </source>
</evidence>
<keyword evidence="9" id="KW-1185">Reference proteome</keyword>
<dbReference type="InterPro" id="IPR007627">
    <property type="entry name" value="RNA_pol_sigma70_r2"/>
</dbReference>